<evidence type="ECO:0000259" key="1">
    <source>
        <dbReference type="PROSITE" id="PS50830"/>
    </source>
</evidence>
<name>A0A5S5BMA5_STUST</name>
<protein>
    <submittedName>
        <fullName evidence="2">Endonuclease YncB(Thermonuclease family)</fullName>
    </submittedName>
</protein>
<dbReference type="PANTHER" id="PTHR12302:SF26">
    <property type="entry name" value="BLR1266 PROTEIN"/>
    <property type="match status" value="1"/>
</dbReference>
<evidence type="ECO:0000313" key="3">
    <source>
        <dbReference type="Proteomes" id="UP000324282"/>
    </source>
</evidence>
<dbReference type="InterPro" id="IPR016071">
    <property type="entry name" value="Staphylococal_nuclease_OB-fold"/>
</dbReference>
<evidence type="ECO:0000313" key="2">
    <source>
        <dbReference type="EMBL" id="TYP67302.1"/>
    </source>
</evidence>
<keyword evidence="2" id="KW-0255">Endonuclease</keyword>
<accession>A0A5S5BMA5</accession>
<reference evidence="2 3" key="1">
    <citation type="submission" date="2019-07" db="EMBL/GenBank/DDBJ databases">
        <title>Deep subsurface shale carbon reservoir microbial communities from Ohio and West Virginia, USA.</title>
        <authorList>
            <person name="Wrighton K."/>
        </authorList>
    </citation>
    <scope>NUCLEOTIDE SEQUENCE [LARGE SCALE GENOMIC DNA]</scope>
    <source>
        <strain evidence="2 3">NP_8Ht</strain>
    </source>
</reference>
<sequence>MAVNNSLLRPVSLTETSQGRKRRMNLFFLVAVLCCTMAGPGLANSIAGQASVIDGDTIEIHGERIRLVSIDAPESRQPCFDRQGRAWRCGQQAALALSDFIARRPVTCRSQGKDRYHRILGDCAVANVSLSGWMVENGWAVPYYDRDGSHTMGADRAKIARRGIWAGTFELPKDWRRGN</sequence>
<gene>
    <name evidence="2" type="ORF">A9A72_1028</name>
</gene>
<dbReference type="PANTHER" id="PTHR12302">
    <property type="entry name" value="EBNA2 BINDING PROTEIN P100"/>
    <property type="match status" value="1"/>
</dbReference>
<dbReference type="InterPro" id="IPR035437">
    <property type="entry name" value="SNase_OB-fold_sf"/>
</dbReference>
<dbReference type="Gene3D" id="2.40.50.90">
    <property type="match status" value="1"/>
</dbReference>
<dbReference type="Pfam" id="PF00565">
    <property type="entry name" value="SNase"/>
    <property type="match status" value="1"/>
</dbReference>
<dbReference type="GO" id="GO:0004519">
    <property type="term" value="F:endonuclease activity"/>
    <property type="evidence" value="ECO:0007669"/>
    <property type="project" value="UniProtKB-KW"/>
</dbReference>
<dbReference type="AlphaFoldDB" id="A0A5S5BMA5"/>
<dbReference type="SMART" id="SM00318">
    <property type="entry name" value="SNc"/>
    <property type="match status" value="1"/>
</dbReference>
<dbReference type="SUPFAM" id="SSF50199">
    <property type="entry name" value="Staphylococcal nuclease"/>
    <property type="match status" value="1"/>
</dbReference>
<organism evidence="2 3">
    <name type="scientific">Stutzerimonas stutzeri</name>
    <name type="common">Pseudomonas stutzeri</name>
    <dbReference type="NCBI Taxonomy" id="316"/>
    <lineage>
        <taxon>Bacteria</taxon>
        <taxon>Pseudomonadati</taxon>
        <taxon>Pseudomonadota</taxon>
        <taxon>Gammaproteobacteria</taxon>
        <taxon>Pseudomonadales</taxon>
        <taxon>Pseudomonadaceae</taxon>
        <taxon>Stutzerimonas</taxon>
    </lineage>
</organism>
<keyword evidence="2" id="KW-0540">Nuclease</keyword>
<feature type="domain" description="TNase-like" evidence="1">
    <location>
        <begin position="52"/>
        <end position="167"/>
    </location>
</feature>
<keyword evidence="2" id="KW-0378">Hydrolase</keyword>
<dbReference type="EMBL" id="VNHQ01000002">
    <property type="protein sequence ID" value="TYP67302.1"/>
    <property type="molecule type" value="Genomic_DNA"/>
</dbReference>
<dbReference type="Proteomes" id="UP000324282">
    <property type="component" value="Unassembled WGS sequence"/>
</dbReference>
<comment type="caution">
    <text evidence="2">The sequence shown here is derived from an EMBL/GenBank/DDBJ whole genome shotgun (WGS) entry which is preliminary data.</text>
</comment>
<dbReference type="PROSITE" id="PS50830">
    <property type="entry name" value="TNASE_3"/>
    <property type="match status" value="1"/>
</dbReference>
<proteinExistence type="predicted"/>